<dbReference type="SUPFAM" id="SSF52266">
    <property type="entry name" value="SGNH hydrolase"/>
    <property type="match status" value="1"/>
</dbReference>
<keyword evidence="3" id="KW-1185">Reference proteome</keyword>
<accession>A0ABU2HTB8</accession>
<evidence type="ECO:0000313" key="3">
    <source>
        <dbReference type="Proteomes" id="UP001269144"/>
    </source>
</evidence>
<dbReference type="CDD" id="cd01831">
    <property type="entry name" value="Endoglucanase_E_like"/>
    <property type="match status" value="1"/>
</dbReference>
<dbReference type="Gene3D" id="3.40.50.1110">
    <property type="entry name" value="SGNH hydrolase"/>
    <property type="match status" value="1"/>
</dbReference>
<comment type="caution">
    <text evidence="2">The sequence shown here is derived from an EMBL/GenBank/DDBJ whole genome shotgun (WGS) entry which is preliminary data.</text>
</comment>
<reference evidence="3" key="1">
    <citation type="submission" date="2023-07" db="EMBL/GenBank/DDBJ databases">
        <title>Paracoccus sp. MBLB3053 whole genome sequence.</title>
        <authorList>
            <person name="Hwang C.Y."/>
            <person name="Cho E.-S."/>
            <person name="Seo M.-J."/>
        </authorList>
    </citation>
    <scope>NUCLEOTIDE SEQUENCE [LARGE SCALE GENOMIC DNA]</scope>
    <source>
        <strain evidence="3">MBLB3053</strain>
    </source>
</reference>
<dbReference type="PANTHER" id="PTHR37834:SF2">
    <property type="entry name" value="ESTERASE, SGNH HYDROLASE-TYPE"/>
    <property type="match status" value="1"/>
</dbReference>
<sequence length="391" mass="42556">MEKWGKRLALGSAAMVIAILTTVWLWPEPARPHVPVEQISILRGENDFWLAADLRPPQDGLNAVSMQVTGRASTGPRGALLQEWPGFHAEARFHGTSVTVRFQDSENRWRITLDDGRSGGIEISRPGVSDLRIQGLPEADHWIRVEKISESSMPASFGGILIAEDAAALPPPAPMPRLIEFIGDSDTVGFGNAAQTRNCTEEEIFAATDTSKSFGPQVARRLGADYRIIARSGIGLLRNYGGAAPNSTMTSRYGLALPSNPSATWLSDRVADIIVVGLGSNDFGSDFAPGEVWQDQDRLSTDFEPILISFLRDRLRENPGALMVLLAFGEYGTPLVRPYEAAEKALHEDGANVVLVTLPDLDRSACLWHPSAEDHQAIADRIVSAIQERDG</sequence>
<feature type="domain" description="Carbohydrate esterase 2 N-terminal" evidence="1">
    <location>
        <begin position="68"/>
        <end position="172"/>
    </location>
</feature>
<dbReference type="InterPro" id="IPR036514">
    <property type="entry name" value="SGNH_hydro_sf"/>
</dbReference>
<gene>
    <name evidence="2" type="ORF">RGQ15_12025</name>
</gene>
<dbReference type="InterPro" id="IPR052762">
    <property type="entry name" value="PCW_deacetylase/CE"/>
</dbReference>
<dbReference type="RefSeq" id="WP_311160476.1">
    <property type="nucleotide sequence ID" value="NZ_JAVQLW010000001.1"/>
</dbReference>
<protein>
    <submittedName>
        <fullName evidence="2">Lipase</fullName>
    </submittedName>
</protein>
<dbReference type="InterPro" id="IPR037461">
    <property type="entry name" value="CtCE2-like_dom"/>
</dbReference>
<proteinExistence type="predicted"/>
<dbReference type="EMBL" id="JAVQLW010000001">
    <property type="protein sequence ID" value="MDS9468293.1"/>
    <property type="molecule type" value="Genomic_DNA"/>
</dbReference>
<name>A0ABU2HTB8_9RHOB</name>
<dbReference type="Pfam" id="PF17996">
    <property type="entry name" value="CE2_N"/>
    <property type="match status" value="1"/>
</dbReference>
<dbReference type="InterPro" id="IPR001087">
    <property type="entry name" value="GDSL"/>
</dbReference>
<dbReference type="PANTHER" id="PTHR37834">
    <property type="entry name" value="GDSL-LIKE LIPASE/ACYLHYDROLASE DOMAIN PROTEIN (AFU_ORTHOLOGUE AFUA_2G00620)"/>
    <property type="match status" value="1"/>
</dbReference>
<dbReference type="Proteomes" id="UP001269144">
    <property type="component" value="Unassembled WGS sequence"/>
</dbReference>
<organism evidence="2 3">
    <name type="scientific">Paracoccus aurantius</name>
    <dbReference type="NCBI Taxonomy" id="3073814"/>
    <lineage>
        <taxon>Bacteria</taxon>
        <taxon>Pseudomonadati</taxon>
        <taxon>Pseudomonadota</taxon>
        <taxon>Alphaproteobacteria</taxon>
        <taxon>Rhodobacterales</taxon>
        <taxon>Paracoccaceae</taxon>
        <taxon>Paracoccus</taxon>
    </lineage>
</organism>
<dbReference type="InterPro" id="IPR040794">
    <property type="entry name" value="CE2_N"/>
</dbReference>
<evidence type="ECO:0000259" key="1">
    <source>
        <dbReference type="Pfam" id="PF17996"/>
    </source>
</evidence>
<dbReference type="Gene3D" id="2.60.120.260">
    <property type="entry name" value="Galactose-binding domain-like"/>
    <property type="match status" value="1"/>
</dbReference>
<evidence type="ECO:0000313" key="2">
    <source>
        <dbReference type="EMBL" id="MDS9468293.1"/>
    </source>
</evidence>
<dbReference type="Pfam" id="PF00657">
    <property type="entry name" value="Lipase_GDSL"/>
    <property type="match status" value="1"/>
</dbReference>